<reference evidence="2 3" key="1">
    <citation type="submission" date="2015-05" db="EMBL/GenBank/DDBJ databases">
        <title>Draft Genome assembly of Streptomyces showdoensis.</title>
        <authorList>
            <person name="Thapa K.K."/>
            <person name="Metsa-Ketela M."/>
        </authorList>
    </citation>
    <scope>NUCLEOTIDE SEQUENCE [LARGE SCALE GENOMIC DNA]</scope>
    <source>
        <strain evidence="2 3">ATCC 15227</strain>
    </source>
</reference>
<protein>
    <recommendedName>
        <fullName evidence="4">Integral membrane protein</fullName>
    </recommendedName>
</protein>
<evidence type="ECO:0000313" key="2">
    <source>
        <dbReference type="EMBL" id="KKZ71419.1"/>
    </source>
</evidence>
<keyword evidence="3" id="KW-1185">Reference proteome</keyword>
<feature type="transmembrane region" description="Helical" evidence="1">
    <location>
        <begin position="44"/>
        <end position="62"/>
    </location>
</feature>
<evidence type="ECO:0000313" key="3">
    <source>
        <dbReference type="Proteomes" id="UP000265325"/>
    </source>
</evidence>
<dbReference type="EMBL" id="LAQS01000039">
    <property type="protein sequence ID" value="KKZ71419.1"/>
    <property type="molecule type" value="Genomic_DNA"/>
</dbReference>
<comment type="caution">
    <text evidence="2">The sequence shown here is derived from an EMBL/GenBank/DDBJ whole genome shotgun (WGS) entry which is preliminary data.</text>
</comment>
<keyword evidence="1" id="KW-1133">Transmembrane helix</keyword>
<name>A0A2P2GKP4_STREW</name>
<dbReference type="Proteomes" id="UP000265325">
    <property type="component" value="Unassembled WGS sequence"/>
</dbReference>
<keyword evidence="1" id="KW-0812">Transmembrane</keyword>
<evidence type="ECO:0000256" key="1">
    <source>
        <dbReference type="SAM" id="Phobius"/>
    </source>
</evidence>
<evidence type="ECO:0008006" key="4">
    <source>
        <dbReference type="Google" id="ProtNLM"/>
    </source>
</evidence>
<dbReference type="OrthoDB" id="3540811at2"/>
<dbReference type="RefSeq" id="WP_046909991.1">
    <property type="nucleotide sequence ID" value="NZ_BAAAXG010000026.1"/>
</dbReference>
<sequence length="68" mass="7146">MKNEALTVIGWITLVQGGLGAGGRLFGDGPWGLLQKWWDIPTAGYLVLFAVGAVIAAYGETAKKKAKA</sequence>
<proteinExistence type="predicted"/>
<keyword evidence="1" id="KW-0472">Membrane</keyword>
<dbReference type="AlphaFoldDB" id="A0A2P2GKP4"/>
<organism evidence="2 3">
    <name type="scientific">Streptomyces showdoensis</name>
    <dbReference type="NCBI Taxonomy" id="68268"/>
    <lineage>
        <taxon>Bacteria</taxon>
        <taxon>Bacillati</taxon>
        <taxon>Actinomycetota</taxon>
        <taxon>Actinomycetes</taxon>
        <taxon>Kitasatosporales</taxon>
        <taxon>Streptomycetaceae</taxon>
        <taxon>Streptomyces</taxon>
    </lineage>
</organism>
<gene>
    <name evidence="2" type="ORF">VO63_23840</name>
</gene>
<accession>A0A2P2GKP4</accession>